<feature type="coiled-coil region" evidence="1">
    <location>
        <begin position="168"/>
        <end position="195"/>
    </location>
</feature>
<evidence type="ECO:0000313" key="3">
    <source>
        <dbReference type="Proteomes" id="UP001189429"/>
    </source>
</evidence>
<comment type="caution">
    <text evidence="2">The sequence shown here is derived from an EMBL/GenBank/DDBJ whole genome shotgun (WGS) entry which is preliminary data.</text>
</comment>
<dbReference type="Proteomes" id="UP001189429">
    <property type="component" value="Unassembled WGS sequence"/>
</dbReference>
<reference evidence="2" key="1">
    <citation type="submission" date="2023-10" db="EMBL/GenBank/DDBJ databases">
        <authorList>
            <person name="Chen Y."/>
            <person name="Shah S."/>
            <person name="Dougan E. K."/>
            <person name="Thang M."/>
            <person name="Chan C."/>
        </authorList>
    </citation>
    <scope>NUCLEOTIDE SEQUENCE [LARGE SCALE GENOMIC DNA]</scope>
</reference>
<organism evidence="2 3">
    <name type="scientific">Prorocentrum cordatum</name>
    <dbReference type="NCBI Taxonomy" id="2364126"/>
    <lineage>
        <taxon>Eukaryota</taxon>
        <taxon>Sar</taxon>
        <taxon>Alveolata</taxon>
        <taxon>Dinophyceae</taxon>
        <taxon>Prorocentrales</taxon>
        <taxon>Prorocentraceae</taxon>
        <taxon>Prorocentrum</taxon>
    </lineage>
</organism>
<keyword evidence="3" id="KW-1185">Reference proteome</keyword>
<evidence type="ECO:0000256" key="1">
    <source>
        <dbReference type="SAM" id="Coils"/>
    </source>
</evidence>
<sequence>DSMVFGRLRLFKEWLALLPRLTEDRRQALEIAWKKAWTALQTANSKWSRVKGTLTATVAALQDLGWELVAWACGPVNHWKQTVPIAGLAAATDAVRMTEGPRVLAVDAQSVVSGISRPVMTAMPDPEALALKSHVGASHNKVMAATAAVQANVAALSTAMSNHAENVDRQVEARMRRAETQLTEHEEHISSLGNQITYLSEQMCCIKSEEPVALGALRNRDGSWKKFQAKTPMGQVVDLSASADRNQFQVRRELGRKLIRREFEQTYPDTRFFVDRERGDISLAWKRLPRYTPASDGPPTIEWNIANVEALQLCKTTQLEPRVLALFQTPTDGGARFLQRVFEALVGVQLRQCFAQFSWNANALCHRYPPTRSQRFNYLAPLVSPTSVAAVQETRGAEEKARNLVHFVHKPHECHACFKMSPAPSLEEDGVWIPDPCAAGAITLIPRASNPEIVLETFPEFQDPGTGCQTRRGAQDAARRKCFSSLVGIQQQDPTRIYAPNATMSIIDRAFTSLPAWVVLQLNICGHTCGLTEVVYSKKLSCHAAIRMDFRVAPKKDPDTRGIQEVLKRLWLTEQSHFEKLKRLAQNISKLSGELDLPALVAIDFAQAFPSVSHRWTRLMLKAIRLPDALVDFRMLLCKGVSCFSEFGGVLRFMFPIMSGIVQGCPASGTIFAVCMDPFACDFDRSIESKARGIVRRCAGDVGAAILKLQFMAQLFRIFSAAEQIAALVLKTCNCNGLMLAGPYSEALANKYKQRLSSVVPSWSEFKIVSLLKYLGMFLGPE</sequence>
<keyword evidence="1" id="KW-0175">Coiled coil</keyword>
<proteinExistence type="predicted"/>
<feature type="non-terminal residue" evidence="2">
    <location>
        <position position="782"/>
    </location>
</feature>
<feature type="non-terminal residue" evidence="2">
    <location>
        <position position="1"/>
    </location>
</feature>
<name>A0ABN9WLZ7_9DINO</name>
<evidence type="ECO:0008006" key="4">
    <source>
        <dbReference type="Google" id="ProtNLM"/>
    </source>
</evidence>
<accession>A0ABN9WLZ7</accession>
<dbReference type="EMBL" id="CAUYUJ010018960">
    <property type="protein sequence ID" value="CAK0887614.1"/>
    <property type="molecule type" value="Genomic_DNA"/>
</dbReference>
<protein>
    <recommendedName>
        <fullName evidence="4">Reverse transcriptase domain-containing protein</fullName>
    </recommendedName>
</protein>
<evidence type="ECO:0000313" key="2">
    <source>
        <dbReference type="EMBL" id="CAK0887614.1"/>
    </source>
</evidence>
<gene>
    <name evidence="2" type="ORF">PCOR1329_LOCUS68611</name>
</gene>